<evidence type="ECO:0000256" key="2">
    <source>
        <dbReference type="ARBA" id="ARBA00007935"/>
    </source>
</evidence>
<accession>A0A8I0SZ06</accession>
<keyword evidence="7 8" id="KW-0472">Membrane</keyword>
<evidence type="ECO:0000256" key="3">
    <source>
        <dbReference type="ARBA" id="ARBA00022448"/>
    </source>
</evidence>
<dbReference type="SUPFAM" id="SSF81345">
    <property type="entry name" value="ABC transporter involved in vitamin B12 uptake, BtuC"/>
    <property type="match status" value="1"/>
</dbReference>
<dbReference type="EMBL" id="VKME01000022">
    <property type="protein sequence ID" value="MBE0130257.1"/>
    <property type="molecule type" value="Genomic_DNA"/>
</dbReference>
<dbReference type="InterPro" id="IPR000522">
    <property type="entry name" value="ABC_transptr_permease_BtuC"/>
</dbReference>
<dbReference type="Proteomes" id="UP000656723">
    <property type="component" value="Unassembled WGS sequence"/>
</dbReference>
<keyword evidence="6 8" id="KW-1133">Transmembrane helix</keyword>
<dbReference type="GO" id="GO:0033214">
    <property type="term" value="P:siderophore-iron import into cell"/>
    <property type="evidence" value="ECO:0007669"/>
    <property type="project" value="TreeGrafter"/>
</dbReference>
<name>A0A8I0SZ06_CITAM</name>
<evidence type="ECO:0000313" key="9">
    <source>
        <dbReference type="EMBL" id="MBE0130257.1"/>
    </source>
</evidence>
<keyword evidence="5 8" id="KW-0812">Transmembrane</keyword>
<evidence type="ECO:0000256" key="4">
    <source>
        <dbReference type="ARBA" id="ARBA00022475"/>
    </source>
</evidence>
<dbReference type="CDD" id="cd06550">
    <property type="entry name" value="TM_ABC_iron-siderophores_like"/>
    <property type="match status" value="1"/>
</dbReference>
<feature type="transmembrane region" description="Helical" evidence="8">
    <location>
        <begin position="194"/>
        <end position="213"/>
    </location>
</feature>
<feature type="transmembrane region" description="Helical" evidence="8">
    <location>
        <begin position="60"/>
        <end position="78"/>
    </location>
</feature>
<feature type="transmembrane region" description="Helical" evidence="8">
    <location>
        <begin position="114"/>
        <end position="133"/>
    </location>
</feature>
<keyword evidence="4" id="KW-1003">Cell membrane</keyword>
<dbReference type="AlphaFoldDB" id="A0A8I0SZ06"/>
<feature type="transmembrane region" description="Helical" evidence="8">
    <location>
        <begin position="142"/>
        <end position="163"/>
    </location>
</feature>
<dbReference type="GO" id="GO:0005886">
    <property type="term" value="C:plasma membrane"/>
    <property type="evidence" value="ECO:0007669"/>
    <property type="project" value="UniProtKB-SubCell"/>
</dbReference>
<comment type="caution">
    <text evidence="9">The sequence shown here is derived from an EMBL/GenBank/DDBJ whole genome shotgun (WGS) entry which is preliminary data.</text>
</comment>
<proteinExistence type="inferred from homology"/>
<sequence length="328" mass="34697">MRITTLALLMPGVALLCIVVALVSGAYPLDGQQLLTLVFHPERVPAQDSIVFWQIRLPRILAALLLGAALAGAGTTYQGMFRNPLVSPDILGVAAGAGLGACTAILFGLPVLLIQLYAFCGGMLVVAGVWFITRRITRHDPVLTLVLVGIALSTLCGAGISLIKTLADPYTQLPSITFWLLGGLSTVTRHDLWFTAPLIVAGSVPLLLLRWRMNLLTLSDDEARSLGINVVRLRLGLVICATLITASTVAIAGIIGWVGLVVPHIGRLLVGNNHQHLLPISMGVGAILLLLTDTLARAIGSTEIPLGILTAFIGAPFFLLLLLRGGRQ</sequence>
<comment type="subcellular location">
    <subcellularLocation>
        <location evidence="1">Cell membrane</location>
        <topology evidence="1">Multi-pass membrane protein</topology>
    </subcellularLocation>
</comment>
<comment type="similarity">
    <text evidence="2">Belongs to the binding-protein-dependent transport system permease family. FecCD subfamily.</text>
</comment>
<feature type="transmembrane region" description="Helical" evidence="8">
    <location>
        <begin position="233"/>
        <end position="265"/>
    </location>
</feature>
<gene>
    <name evidence="9" type="ORF">FOT72_19915</name>
</gene>
<evidence type="ECO:0000256" key="5">
    <source>
        <dbReference type="ARBA" id="ARBA00022692"/>
    </source>
</evidence>
<evidence type="ECO:0000313" key="10">
    <source>
        <dbReference type="Proteomes" id="UP000656723"/>
    </source>
</evidence>
<dbReference type="PANTHER" id="PTHR30472">
    <property type="entry name" value="FERRIC ENTEROBACTIN TRANSPORT SYSTEM PERMEASE PROTEIN"/>
    <property type="match status" value="1"/>
</dbReference>
<evidence type="ECO:0000256" key="7">
    <source>
        <dbReference type="ARBA" id="ARBA00023136"/>
    </source>
</evidence>
<dbReference type="Pfam" id="PF01032">
    <property type="entry name" value="FecCD"/>
    <property type="match status" value="1"/>
</dbReference>
<protein>
    <submittedName>
        <fullName evidence="9">Iron ABC transporter permease</fullName>
    </submittedName>
</protein>
<reference evidence="9" key="1">
    <citation type="submission" date="2019-07" db="EMBL/GenBank/DDBJ databases">
        <title>KPC-2 carbapenem resistent Enterobacterales isolates from Germany.</title>
        <authorList>
            <person name="Yao Y."/>
            <person name="Falgenhauer L."/>
            <person name="Imirzalioglu C."/>
            <person name="Chakraborty T."/>
        </authorList>
    </citation>
    <scope>NUCLEOTIDE SEQUENCE</scope>
    <source>
        <strain evidence="9">CA13304</strain>
    </source>
</reference>
<dbReference type="PANTHER" id="PTHR30472:SF70">
    <property type="entry name" value="MOLYBDATE IMPORT SYSTEM PERMEASE PROTEIN MOLB"/>
    <property type="match status" value="1"/>
</dbReference>
<evidence type="ECO:0000256" key="1">
    <source>
        <dbReference type="ARBA" id="ARBA00004651"/>
    </source>
</evidence>
<feature type="transmembrane region" description="Helical" evidence="8">
    <location>
        <begin position="304"/>
        <end position="323"/>
    </location>
</feature>
<dbReference type="GO" id="GO:0022857">
    <property type="term" value="F:transmembrane transporter activity"/>
    <property type="evidence" value="ECO:0007669"/>
    <property type="project" value="InterPro"/>
</dbReference>
<evidence type="ECO:0000256" key="8">
    <source>
        <dbReference type="SAM" id="Phobius"/>
    </source>
</evidence>
<dbReference type="InterPro" id="IPR037294">
    <property type="entry name" value="ABC_BtuC-like"/>
</dbReference>
<dbReference type="Gene3D" id="1.10.3470.10">
    <property type="entry name" value="ABC transporter involved in vitamin B12 uptake, BtuC"/>
    <property type="match status" value="1"/>
</dbReference>
<keyword evidence="3" id="KW-0813">Transport</keyword>
<evidence type="ECO:0000256" key="6">
    <source>
        <dbReference type="ARBA" id="ARBA00022989"/>
    </source>
</evidence>
<feature type="transmembrane region" description="Helical" evidence="8">
    <location>
        <begin position="277"/>
        <end position="298"/>
    </location>
</feature>
<organism evidence="9 10">
    <name type="scientific">Citrobacter amalonaticus</name>
    <dbReference type="NCBI Taxonomy" id="35703"/>
    <lineage>
        <taxon>Bacteria</taxon>
        <taxon>Pseudomonadati</taxon>
        <taxon>Pseudomonadota</taxon>
        <taxon>Gammaproteobacteria</taxon>
        <taxon>Enterobacterales</taxon>
        <taxon>Enterobacteriaceae</taxon>
        <taxon>Citrobacter</taxon>
    </lineage>
</organism>
<feature type="transmembrane region" description="Helical" evidence="8">
    <location>
        <begin position="90"/>
        <end position="108"/>
    </location>
</feature>
<dbReference type="FunFam" id="1.10.3470.10:FF:000001">
    <property type="entry name" value="Vitamin B12 ABC transporter permease BtuC"/>
    <property type="match status" value="1"/>
</dbReference>